<sequence>MNIAKIRRGQCGDPGPYAAHCTLDPGHQWSCYDGSEDVSFNHRQDFRHDCDDPECERQHFENEGD</sequence>
<dbReference type="KEGG" id="vg:29125505"/>
<protein>
    <submittedName>
        <fullName evidence="1">Uncharacterized protein</fullName>
    </submittedName>
</protein>
<name>A0A142KB51_9CAUD</name>
<dbReference type="RefSeq" id="YP_009301382.1">
    <property type="nucleotide sequence ID" value="NC_031233.1"/>
</dbReference>
<reference evidence="1 2" key="1">
    <citation type="submission" date="2016-03" db="EMBL/GenBank/DDBJ databases">
        <authorList>
            <person name="Compagnoni E."/>
            <person name="Huggler K.G."/>
            <person name="Lange E.M."/>
            <person name="Pembridge E.P."/>
            <person name="Trunzo N.A."/>
            <person name="Shedlock K.A."/>
            <person name="Stanton A.J."/>
            <person name="Furbee E.C."/>
            <person name="Grubb S.R."/>
            <person name="Warner M.H."/>
            <person name="Montgomery M.T."/>
            <person name="Garlena R.A."/>
            <person name="Russell D.A."/>
            <person name="Pope W.H."/>
            <person name="Jacobs-Sera D."/>
            <person name="Hendrix R.W."/>
            <person name="Hatfull G.F."/>
        </authorList>
    </citation>
    <scope>NUCLEOTIDE SEQUENCE [LARGE SCALE GENOMIC DNA]</scope>
</reference>
<evidence type="ECO:0000313" key="1">
    <source>
        <dbReference type="EMBL" id="AMS03334.1"/>
    </source>
</evidence>
<dbReference type="OrthoDB" id="25043at10239"/>
<gene>
    <name evidence="1" type="primary">21</name>
    <name evidence="1" type="ORF">SEA_KITA_21</name>
</gene>
<keyword evidence="2" id="KW-1185">Reference proteome</keyword>
<organism evidence="1 2">
    <name type="scientific">Gordonia phage Kita</name>
    <dbReference type="NCBI Taxonomy" id="1821556"/>
    <lineage>
        <taxon>Viruses</taxon>
        <taxon>Duplodnaviria</taxon>
        <taxon>Heunggongvirae</taxon>
        <taxon>Uroviricota</taxon>
        <taxon>Caudoviricetes</taxon>
        <taxon>Nymbaxtervirinae</taxon>
        <taxon>Nymphadoravirus</taxon>
        <taxon>Nymphadoravirus kita</taxon>
    </lineage>
</organism>
<dbReference type="EMBL" id="KU963257">
    <property type="protein sequence ID" value="AMS03334.1"/>
    <property type="molecule type" value="Genomic_DNA"/>
</dbReference>
<dbReference type="GeneID" id="29125505"/>
<proteinExistence type="predicted"/>
<evidence type="ECO:0000313" key="2">
    <source>
        <dbReference type="Proteomes" id="UP000202906"/>
    </source>
</evidence>
<accession>A0A142KB51</accession>
<dbReference type="Proteomes" id="UP000202906">
    <property type="component" value="Segment"/>
</dbReference>